<dbReference type="EMBL" id="CP071793">
    <property type="protein sequence ID" value="QTD49227.1"/>
    <property type="molecule type" value="Genomic_DNA"/>
</dbReference>
<evidence type="ECO:0000313" key="1">
    <source>
        <dbReference type="EMBL" id="QTD49227.1"/>
    </source>
</evidence>
<dbReference type="Proteomes" id="UP000663929">
    <property type="component" value="Chromosome"/>
</dbReference>
<keyword evidence="2" id="KW-1185">Reference proteome</keyword>
<reference evidence="1" key="1">
    <citation type="submission" date="2021-03" db="EMBL/GenBank/DDBJ databases">
        <title>Acanthopleuribacteraceae sp. M133.</title>
        <authorList>
            <person name="Wang G."/>
        </authorList>
    </citation>
    <scope>NUCLEOTIDE SEQUENCE</scope>
    <source>
        <strain evidence="1">M133</strain>
    </source>
</reference>
<dbReference type="KEGG" id="scor:J3U87_26885"/>
<dbReference type="PANTHER" id="PTHR17985:SF8">
    <property type="entry name" value="TRANSPORT AND GOLGI ORGANIZATION PROTEIN 2 HOMOLOG"/>
    <property type="match status" value="1"/>
</dbReference>
<accession>A0A8A4TIA5</accession>
<dbReference type="AlphaFoldDB" id="A0A8A4TIA5"/>
<gene>
    <name evidence="1" type="ORF">J3U87_26885</name>
</gene>
<organism evidence="1 2">
    <name type="scientific">Sulfidibacter corallicola</name>
    <dbReference type="NCBI Taxonomy" id="2818388"/>
    <lineage>
        <taxon>Bacteria</taxon>
        <taxon>Pseudomonadati</taxon>
        <taxon>Acidobacteriota</taxon>
        <taxon>Holophagae</taxon>
        <taxon>Acanthopleuribacterales</taxon>
        <taxon>Acanthopleuribacteraceae</taxon>
        <taxon>Sulfidibacter</taxon>
    </lineage>
</organism>
<evidence type="ECO:0000313" key="2">
    <source>
        <dbReference type="Proteomes" id="UP000663929"/>
    </source>
</evidence>
<dbReference type="RefSeq" id="WP_237378870.1">
    <property type="nucleotide sequence ID" value="NZ_CP071793.1"/>
</dbReference>
<dbReference type="InterPro" id="IPR008551">
    <property type="entry name" value="TANGO2"/>
</dbReference>
<dbReference type="Pfam" id="PF05742">
    <property type="entry name" value="TANGO2"/>
    <property type="match status" value="1"/>
</dbReference>
<protein>
    <submittedName>
        <fullName evidence="1">NRDE family protein</fullName>
    </submittedName>
</protein>
<sequence>MCIIFLAYQHFPRLPLVLVANRDEFYGRPALPLAFWEDEHQILAGRDGTAGGSWLGVNRSGRVAAITNIRNPAERKIFAPSRGLLVRDFLRGHTGEREFMNLLLEKGGDYNGFNLIFGTVSRLYCYDNRTNRIEALGAGIHGLSNDVINTPWPKVAKGKRFLDGLSMDADEWSVDRLFELLGDREQPDPASLPDTGIGPEWERLLSPIFIVSPIYGSRCGTVLTLDTEGGVYMEERTYFRKPDSYQAHRFQFTLGT</sequence>
<proteinExistence type="predicted"/>
<name>A0A8A4TIA5_SULCO</name>
<dbReference type="PANTHER" id="PTHR17985">
    <property type="entry name" value="SER/THR-RICH PROTEIN T10 IN DGCR REGION"/>
    <property type="match status" value="1"/>
</dbReference>